<feature type="binding site" evidence="6">
    <location>
        <position position="121"/>
    </location>
    <ligand>
        <name>a divalent metal cation</name>
        <dbReference type="ChEBI" id="CHEBI:60240"/>
        <label>1</label>
    </ligand>
</feature>
<comment type="similarity">
    <text evidence="6">Belongs to the peptidase M24A family. Methionine aminopeptidase type 1 subfamily.</text>
</comment>
<feature type="binding site" evidence="6">
    <location>
        <position position="132"/>
    </location>
    <ligand>
        <name>a divalent metal cation</name>
        <dbReference type="ChEBI" id="CHEBI:60240"/>
        <label>2</label>
        <note>catalytic</note>
    </ligand>
</feature>
<evidence type="ECO:0000256" key="4">
    <source>
        <dbReference type="ARBA" id="ARBA00022723"/>
    </source>
</evidence>
<evidence type="ECO:0000256" key="1">
    <source>
        <dbReference type="ARBA" id="ARBA00002521"/>
    </source>
</evidence>
<evidence type="ECO:0000313" key="10">
    <source>
        <dbReference type="Proteomes" id="UP000247792"/>
    </source>
</evidence>
<dbReference type="InterPro" id="IPR001714">
    <property type="entry name" value="Pept_M24_MAP"/>
</dbReference>
<comment type="subunit">
    <text evidence="6">Monomer.</text>
</comment>
<comment type="cofactor">
    <cofactor evidence="6">
        <name>Co(2+)</name>
        <dbReference type="ChEBI" id="CHEBI:48828"/>
    </cofactor>
    <cofactor evidence="6">
        <name>Zn(2+)</name>
        <dbReference type="ChEBI" id="CHEBI:29105"/>
    </cofactor>
    <cofactor evidence="6">
        <name>Mn(2+)</name>
        <dbReference type="ChEBI" id="CHEBI:29035"/>
    </cofactor>
    <cofactor evidence="6">
        <name>Fe(2+)</name>
        <dbReference type="ChEBI" id="CHEBI:29033"/>
    </cofactor>
    <text evidence="6">Binds 2 divalent metal cations per subunit. Has a high-affinity and a low affinity metal-binding site. The true nature of the physiological cofactor is under debate. The enzyme is active with cobalt, zinc, manganese or divalent iron ions. Most likely, methionine aminopeptidases function as mononuclear Fe(2+)-metalloproteases under physiological conditions, and the catalytically relevant metal-binding site has been assigned to the histidine-containing high-affinity site.</text>
</comment>
<keyword evidence="2 6" id="KW-0031">Aminopeptidase</keyword>
<evidence type="ECO:0000256" key="2">
    <source>
        <dbReference type="ARBA" id="ARBA00022438"/>
    </source>
</evidence>
<dbReference type="PRINTS" id="PR00599">
    <property type="entry name" value="MAPEPTIDASE"/>
</dbReference>
<dbReference type="SUPFAM" id="SSF55920">
    <property type="entry name" value="Creatinase/aminopeptidase"/>
    <property type="match status" value="1"/>
</dbReference>
<dbReference type="GO" id="GO:0006508">
    <property type="term" value="P:proteolysis"/>
    <property type="evidence" value="ECO:0007669"/>
    <property type="project" value="UniProtKB-KW"/>
</dbReference>
<dbReference type="AlphaFoldDB" id="A0A318JRX6"/>
<dbReference type="GO" id="GO:0004239">
    <property type="term" value="F:initiator methionyl aminopeptidase activity"/>
    <property type="evidence" value="ECO:0007669"/>
    <property type="project" value="UniProtKB-UniRule"/>
</dbReference>
<dbReference type="PROSITE" id="PS00680">
    <property type="entry name" value="MAP_1"/>
    <property type="match status" value="1"/>
</dbReference>
<feature type="binding site" evidence="6">
    <location>
        <position position="132"/>
    </location>
    <ligand>
        <name>a divalent metal cation</name>
        <dbReference type="ChEBI" id="CHEBI:60240"/>
        <label>1</label>
    </ligand>
</feature>
<accession>A0A318JRX6</accession>
<evidence type="ECO:0000259" key="8">
    <source>
        <dbReference type="Pfam" id="PF00557"/>
    </source>
</evidence>
<keyword evidence="3 6" id="KW-0645">Protease</keyword>
<dbReference type="NCBIfam" id="NF008970">
    <property type="entry name" value="PRK12318.1"/>
    <property type="match status" value="1"/>
</dbReference>
<feature type="binding site" evidence="6">
    <location>
        <position position="195"/>
    </location>
    <ligand>
        <name>a divalent metal cation</name>
        <dbReference type="ChEBI" id="CHEBI:60240"/>
        <label>2</label>
        <note>catalytic</note>
    </ligand>
</feature>
<feature type="binding site" evidence="6">
    <location>
        <position position="259"/>
    </location>
    <ligand>
        <name>a divalent metal cation</name>
        <dbReference type="ChEBI" id="CHEBI:60240"/>
        <label>2</label>
        <note>catalytic</note>
    </ligand>
</feature>
<feature type="binding site" evidence="6">
    <location>
        <position position="228"/>
    </location>
    <ligand>
        <name>a divalent metal cation</name>
        <dbReference type="ChEBI" id="CHEBI:60240"/>
        <label>2</label>
        <note>catalytic</note>
    </ligand>
</feature>
<feature type="binding site" evidence="6">
    <location>
        <position position="259"/>
    </location>
    <ligand>
        <name>a divalent metal cation</name>
        <dbReference type="ChEBI" id="CHEBI:60240"/>
        <label>1</label>
    </ligand>
</feature>
<dbReference type="PANTHER" id="PTHR43330:SF27">
    <property type="entry name" value="METHIONINE AMINOPEPTIDASE"/>
    <property type="match status" value="1"/>
</dbReference>
<reference evidence="9 10" key="1">
    <citation type="submission" date="2018-05" db="EMBL/GenBank/DDBJ databases">
        <title>Genomic Encyclopedia of Type Strains, Phase IV (KMG-IV): sequencing the most valuable type-strain genomes for metagenomic binning, comparative biology and taxonomic classification.</title>
        <authorList>
            <person name="Goeker M."/>
        </authorList>
    </citation>
    <scope>NUCLEOTIDE SEQUENCE [LARGE SCALE GENOMIC DNA]</scope>
    <source>
        <strain evidence="9 10">DSM 19792</strain>
    </source>
</reference>
<evidence type="ECO:0000313" key="9">
    <source>
        <dbReference type="EMBL" id="PXX47110.1"/>
    </source>
</evidence>
<dbReference type="EMBL" id="QJKB01000001">
    <property type="protein sequence ID" value="PXX47110.1"/>
    <property type="molecule type" value="Genomic_DNA"/>
</dbReference>
<proteinExistence type="inferred from homology"/>
<protein>
    <recommendedName>
        <fullName evidence="6 7">Methionine aminopeptidase</fullName>
        <shortName evidence="6">MAP</shortName>
        <shortName evidence="6">MetAP</shortName>
        <ecNumber evidence="6 7">3.4.11.18</ecNumber>
    </recommendedName>
    <alternativeName>
        <fullName evidence="6">Peptidase M</fullName>
    </alternativeName>
</protein>
<feature type="binding site" evidence="6">
    <location>
        <position position="104"/>
    </location>
    <ligand>
        <name>substrate</name>
    </ligand>
</feature>
<organism evidence="9 10">
    <name type="scientific">Undibacterium pigrum</name>
    <dbReference type="NCBI Taxonomy" id="401470"/>
    <lineage>
        <taxon>Bacteria</taxon>
        <taxon>Pseudomonadati</taxon>
        <taxon>Pseudomonadota</taxon>
        <taxon>Betaproteobacteria</taxon>
        <taxon>Burkholderiales</taxon>
        <taxon>Oxalobacteraceae</taxon>
        <taxon>Undibacterium</taxon>
    </lineage>
</organism>
<comment type="catalytic activity">
    <reaction evidence="6 7">
        <text>Release of N-terminal amino acids, preferentially methionine, from peptides and arylamides.</text>
        <dbReference type="EC" id="3.4.11.18"/>
    </reaction>
</comment>
<dbReference type="GO" id="GO:0005829">
    <property type="term" value="C:cytosol"/>
    <property type="evidence" value="ECO:0007669"/>
    <property type="project" value="TreeGrafter"/>
</dbReference>
<dbReference type="HAMAP" id="MF_01974">
    <property type="entry name" value="MetAP_1"/>
    <property type="match status" value="1"/>
</dbReference>
<keyword evidence="5 6" id="KW-0378">Hydrolase</keyword>
<dbReference type="GO" id="GO:0070006">
    <property type="term" value="F:metalloaminopeptidase activity"/>
    <property type="evidence" value="ECO:0007669"/>
    <property type="project" value="UniProtKB-UniRule"/>
</dbReference>
<keyword evidence="10" id="KW-1185">Reference proteome</keyword>
<keyword evidence="4 6" id="KW-0479">Metal-binding</keyword>
<evidence type="ECO:0000256" key="7">
    <source>
        <dbReference type="RuleBase" id="RU003653"/>
    </source>
</evidence>
<dbReference type="Gene3D" id="3.90.230.10">
    <property type="entry name" value="Creatinase/methionine aminopeptidase superfamily"/>
    <property type="match status" value="1"/>
</dbReference>
<feature type="binding site" evidence="6">
    <location>
        <position position="202"/>
    </location>
    <ligand>
        <name>substrate</name>
    </ligand>
</feature>
<dbReference type="EC" id="3.4.11.18" evidence="6 7"/>
<evidence type="ECO:0000256" key="6">
    <source>
        <dbReference type="HAMAP-Rule" id="MF_01974"/>
    </source>
</evidence>
<dbReference type="InterPro" id="IPR000994">
    <property type="entry name" value="Pept_M24"/>
</dbReference>
<dbReference type="InterPro" id="IPR002467">
    <property type="entry name" value="Pept_M24A_MAP1"/>
</dbReference>
<sequence length="288" mass="31697">MPGQCQQFTMQALANDKKRMEAITIKTPEDIAGMRIAGKLASEVLDYITPFVKVGISTGELDRLCHEFMVNVQGAIPAPLNYCPPGYTPYPKAICTSVNDVICHGIPGDKVLKDGDSVNLDITVIKNGYHGDTSRMFLLGEPSILSKRLSAITYECMWLGIDKIKPGAHLGDIGHVIQQHAERAGYSIVREFCGHGIGKIFHEAPQVMHYGKPGTMEKLLPGMIFTVEPMVNAGRRDIKEMPDGWTIKTKDRSLSAQWEHTVLVTETGYEVLTLSAGYPPIPDFIKLA</sequence>
<evidence type="ECO:0000256" key="3">
    <source>
        <dbReference type="ARBA" id="ARBA00022670"/>
    </source>
</evidence>
<dbReference type="NCBIfam" id="TIGR00500">
    <property type="entry name" value="met_pdase_I"/>
    <property type="match status" value="1"/>
</dbReference>
<dbReference type="CDD" id="cd01086">
    <property type="entry name" value="MetAP1"/>
    <property type="match status" value="1"/>
</dbReference>
<gene>
    <name evidence="6" type="primary">map</name>
    <name evidence="9" type="ORF">DFR42_101686</name>
</gene>
<dbReference type="Pfam" id="PF00557">
    <property type="entry name" value="Peptidase_M24"/>
    <property type="match status" value="1"/>
</dbReference>
<dbReference type="InterPro" id="IPR036005">
    <property type="entry name" value="Creatinase/aminopeptidase-like"/>
</dbReference>
<feature type="domain" description="Peptidase M24" evidence="8">
    <location>
        <begin position="33"/>
        <end position="266"/>
    </location>
</feature>
<evidence type="ECO:0000256" key="5">
    <source>
        <dbReference type="ARBA" id="ARBA00022801"/>
    </source>
</evidence>
<dbReference type="Proteomes" id="UP000247792">
    <property type="component" value="Unassembled WGS sequence"/>
</dbReference>
<comment type="caution">
    <text evidence="9">The sequence shown here is derived from an EMBL/GenBank/DDBJ whole genome shotgun (WGS) entry which is preliminary data.</text>
</comment>
<dbReference type="GO" id="GO:0046872">
    <property type="term" value="F:metal ion binding"/>
    <property type="evidence" value="ECO:0007669"/>
    <property type="project" value="UniProtKB-UniRule"/>
</dbReference>
<comment type="function">
    <text evidence="1 6">Removes the N-terminal methionine from nascent proteins. The N-terminal methionine is often cleaved when the second residue in the primary sequence is small and uncharged (Met-Ala-, Cys, Gly, Pro, Ser, Thr, or Val). Requires deformylation of the N(alpha)-formylated initiator methionine before it can be hydrolyzed.</text>
</comment>
<name>A0A318JRX6_9BURK</name>
<dbReference type="PANTHER" id="PTHR43330">
    <property type="entry name" value="METHIONINE AMINOPEPTIDASE"/>
    <property type="match status" value="1"/>
</dbReference>